<protein>
    <recommendedName>
        <fullName evidence="7">Disease resistance N-terminal domain-containing protein</fullName>
    </recommendedName>
</protein>
<comment type="caution">
    <text evidence="8">The sequence shown here is derived from an EMBL/GenBank/DDBJ whole genome shotgun (WGS) entry which is preliminary data.</text>
</comment>
<dbReference type="Gene3D" id="1.20.5.4130">
    <property type="match status" value="1"/>
</dbReference>
<keyword evidence="5" id="KW-0611">Plant defense</keyword>
<dbReference type="GO" id="GO:0000166">
    <property type="term" value="F:nucleotide binding"/>
    <property type="evidence" value="ECO:0007669"/>
    <property type="project" value="UniProtKB-KW"/>
</dbReference>
<feature type="compositionally biased region" description="Gly residues" evidence="6">
    <location>
        <begin position="145"/>
        <end position="155"/>
    </location>
</feature>
<keyword evidence="4" id="KW-0547">Nucleotide-binding</keyword>
<feature type="compositionally biased region" description="Basic and acidic residues" evidence="6">
    <location>
        <begin position="125"/>
        <end position="140"/>
    </location>
</feature>
<dbReference type="InterPro" id="IPR041118">
    <property type="entry name" value="Rx_N"/>
</dbReference>
<reference evidence="8 9" key="1">
    <citation type="submission" date="2019-11" db="EMBL/GenBank/DDBJ databases">
        <title>Whole genome sequence of Oryza granulata.</title>
        <authorList>
            <person name="Li W."/>
        </authorList>
    </citation>
    <scope>NUCLEOTIDE SEQUENCE [LARGE SCALE GENOMIC DNA]</scope>
    <source>
        <strain evidence="9">cv. Menghai</strain>
        <tissue evidence="8">Leaf</tissue>
    </source>
</reference>
<keyword evidence="9" id="KW-1185">Reference proteome</keyword>
<accession>A0A6G1C7F6</accession>
<feature type="region of interest" description="Disordered" evidence="6">
    <location>
        <begin position="103"/>
        <end position="155"/>
    </location>
</feature>
<evidence type="ECO:0000313" key="8">
    <source>
        <dbReference type="EMBL" id="KAF0896122.1"/>
    </source>
</evidence>
<evidence type="ECO:0000256" key="5">
    <source>
        <dbReference type="ARBA" id="ARBA00022821"/>
    </source>
</evidence>
<dbReference type="PANTHER" id="PTHR19338">
    <property type="entry name" value="TRANSLOCASE OF INNER MITOCHONDRIAL MEMBRANE 13 HOMOLOG"/>
    <property type="match status" value="1"/>
</dbReference>
<evidence type="ECO:0000256" key="6">
    <source>
        <dbReference type="SAM" id="MobiDB-lite"/>
    </source>
</evidence>
<dbReference type="EMBL" id="SPHZ02000010">
    <property type="protein sequence ID" value="KAF0896122.1"/>
    <property type="molecule type" value="Genomic_DNA"/>
</dbReference>
<dbReference type="PANTHER" id="PTHR19338:SF65">
    <property type="entry name" value="OS06G0163900 PROTEIN"/>
    <property type="match status" value="1"/>
</dbReference>
<comment type="similarity">
    <text evidence="1">Belongs to the disease resistance NB-LRR family.</text>
</comment>
<evidence type="ECO:0000256" key="1">
    <source>
        <dbReference type="ARBA" id="ARBA00008894"/>
    </source>
</evidence>
<dbReference type="GO" id="GO:0006952">
    <property type="term" value="P:defense response"/>
    <property type="evidence" value="ECO:0007669"/>
    <property type="project" value="UniProtKB-KW"/>
</dbReference>
<evidence type="ECO:0000313" key="9">
    <source>
        <dbReference type="Proteomes" id="UP000479710"/>
    </source>
</evidence>
<evidence type="ECO:0000256" key="2">
    <source>
        <dbReference type="ARBA" id="ARBA00022614"/>
    </source>
</evidence>
<evidence type="ECO:0000256" key="4">
    <source>
        <dbReference type="ARBA" id="ARBA00022741"/>
    </source>
</evidence>
<dbReference type="AlphaFoldDB" id="A0A6G1C7F6"/>
<feature type="domain" description="Disease resistance N-terminal" evidence="7">
    <location>
        <begin position="1"/>
        <end position="48"/>
    </location>
</feature>
<evidence type="ECO:0000256" key="3">
    <source>
        <dbReference type="ARBA" id="ARBA00022737"/>
    </source>
</evidence>
<keyword evidence="3" id="KW-0677">Repeat</keyword>
<gene>
    <name evidence="8" type="ORF">E2562_019620</name>
</gene>
<evidence type="ECO:0000259" key="7">
    <source>
        <dbReference type="Pfam" id="PF18052"/>
    </source>
</evidence>
<organism evidence="8 9">
    <name type="scientific">Oryza meyeriana var. granulata</name>
    <dbReference type="NCBI Taxonomy" id="110450"/>
    <lineage>
        <taxon>Eukaryota</taxon>
        <taxon>Viridiplantae</taxon>
        <taxon>Streptophyta</taxon>
        <taxon>Embryophyta</taxon>
        <taxon>Tracheophyta</taxon>
        <taxon>Spermatophyta</taxon>
        <taxon>Magnoliopsida</taxon>
        <taxon>Liliopsida</taxon>
        <taxon>Poales</taxon>
        <taxon>Poaceae</taxon>
        <taxon>BOP clade</taxon>
        <taxon>Oryzoideae</taxon>
        <taxon>Oryzeae</taxon>
        <taxon>Oryzinae</taxon>
        <taxon>Oryza</taxon>
        <taxon>Oryza meyeriana</taxon>
    </lineage>
</organism>
<dbReference type="Pfam" id="PF18052">
    <property type="entry name" value="Rx_N"/>
    <property type="match status" value="1"/>
</dbReference>
<proteinExistence type="inferred from homology"/>
<name>A0A6G1C7F6_9ORYZ</name>
<sequence>MNALLPKLSDIEDLDVQVKEWRNEIGELSYDIKDCIDNFMHRVDRSFNSSVMKCFFRKVIHQVSDCTDARPCEVEVREAAVRNATSVLPNNLQIKIERHWAGQMVKDKMGSTDDDDEQNSGSGDGEARAGGRWRAEELGKEPVPSGGGSDGAGSD</sequence>
<keyword evidence="2" id="KW-0433">Leucine-rich repeat</keyword>
<dbReference type="OrthoDB" id="786072at2759"/>
<dbReference type="Proteomes" id="UP000479710">
    <property type="component" value="Unassembled WGS sequence"/>
</dbReference>